<reference evidence="1" key="1">
    <citation type="submission" date="2014-05" db="EMBL/GenBank/DDBJ databases">
        <authorList>
            <person name="Chronopoulou M."/>
        </authorList>
    </citation>
    <scope>NUCLEOTIDE SEQUENCE</scope>
    <source>
        <tissue evidence="1">Whole organism</tissue>
    </source>
</reference>
<accession>A0A0K2UFG1</accession>
<evidence type="ECO:0000313" key="1">
    <source>
        <dbReference type="EMBL" id="CDW36697.1"/>
    </source>
</evidence>
<name>A0A0K2UFG1_LEPSM</name>
<sequence>MTSICCHHYLDPGPEDCALLDNVALSAEVFSLSILGWGATGPTFDIAIALALCPGLSSSGTHSFPLFSWTSPSARTSP</sequence>
<organism evidence="1">
    <name type="scientific">Lepeophtheirus salmonis</name>
    <name type="common">Salmon louse</name>
    <name type="synonym">Caligus salmonis</name>
    <dbReference type="NCBI Taxonomy" id="72036"/>
    <lineage>
        <taxon>Eukaryota</taxon>
        <taxon>Metazoa</taxon>
        <taxon>Ecdysozoa</taxon>
        <taxon>Arthropoda</taxon>
        <taxon>Crustacea</taxon>
        <taxon>Multicrustacea</taxon>
        <taxon>Hexanauplia</taxon>
        <taxon>Copepoda</taxon>
        <taxon>Siphonostomatoida</taxon>
        <taxon>Caligidae</taxon>
        <taxon>Lepeophtheirus</taxon>
    </lineage>
</organism>
<dbReference type="AlphaFoldDB" id="A0A0K2UFG1"/>
<proteinExistence type="predicted"/>
<protein>
    <submittedName>
        <fullName evidence="1">Uncharacterized protein</fullName>
    </submittedName>
</protein>
<dbReference type="EMBL" id="HACA01019336">
    <property type="protein sequence ID" value="CDW36697.1"/>
    <property type="molecule type" value="Transcribed_RNA"/>
</dbReference>